<dbReference type="Proteomes" id="UP001056120">
    <property type="component" value="Linkage Group LG04"/>
</dbReference>
<organism evidence="1 2">
    <name type="scientific">Smallanthus sonchifolius</name>
    <dbReference type="NCBI Taxonomy" id="185202"/>
    <lineage>
        <taxon>Eukaryota</taxon>
        <taxon>Viridiplantae</taxon>
        <taxon>Streptophyta</taxon>
        <taxon>Embryophyta</taxon>
        <taxon>Tracheophyta</taxon>
        <taxon>Spermatophyta</taxon>
        <taxon>Magnoliopsida</taxon>
        <taxon>eudicotyledons</taxon>
        <taxon>Gunneridae</taxon>
        <taxon>Pentapetalae</taxon>
        <taxon>asterids</taxon>
        <taxon>campanulids</taxon>
        <taxon>Asterales</taxon>
        <taxon>Asteraceae</taxon>
        <taxon>Asteroideae</taxon>
        <taxon>Heliantheae alliance</taxon>
        <taxon>Millerieae</taxon>
        <taxon>Smallanthus</taxon>
    </lineage>
</organism>
<evidence type="ECO:0000313" key="2">
    <source>
        <dbReference type="Proteomes" id="UP001056120"/>
    </source>
</evidence>
<keyword evidence="2" id="KW-1185">Reference proteome</keyword>
<reference evidence="1 2" key="2">
    <citation type="journal article" date="2022" name="Mol. Ecol. Resour.">
        <title>The genomes of chicory, endive, great burdock and yacon provide insights into Asteraceae paleo-polyploidization history and plant inulin production.</title>
        <authorList>
            <person name="Fan W."/>
            <person name="Wang S."/>
            <person name="Wang H."/>
            <person name="Wang A."/>
            <person name="Jiang F."/>
            <person name="Liu H."/>
            <person name="Zhao H."/>
            <person name="Xu D."/>
            <person name="Zhang Y."/>
        </authorList>
    </citation>
    <scope>NUCLEOTIDE SEQUENCE [LARGE SCALE GENOMIC DNA]</scope>
    <source>
        <strain evidence="2">cv. Yunnan</strain>
        <tissue evidence="1">Leaves</tissue>
    </source>
</reference>
<protein>
    <submittedName>
        <fullName evidence="1">Uncharacterized protein</fullName>
    </submittedName>
</protein>
<gene>
    <name evidence="1" type="ORF">L1987_11995</name>
</gene>
<name>A0ACB9JDF1_9ASTR</name>
<reference evidence="2" key="1">
    <citation type="journal article" date="2022" name="Mol. Ecol. Resour.">
        <title>The genomes of chicory, endive, great burdock and yacon provide insights into Asteraceae palaeo-polyploidization history and plant inulin production.</title>
        <authorList>
            <person name="Fan W."/>
            <person name="Wang S."/>
            <person name="Wang H."/>
            <person name="Wang A."/>
            <person name="Jiang F."/>
            <person name="Liu H."/>
            <person name="Zhao H."/>
            <person name="Xu D."/>
            <person name="Zhang Y."/>
        </authorList>
    </citation>
    <scope>NUCLEOTIDE SEQUENCE [LARGE SCALE GENOMIC DNA]</scope>
    <source>
        <strain evidence="2">cv. Yunnan</strain>
    </source>
</reference>
<proteinExistence type="predicted"/>
<accession>A0ACB9JDF1</accession>
<evidence type="ECO:0000313" key="1">
    <source>
        <dbReference type="EMBL" id="KAI3818192.1"/>
    </source>
</evidence>
<dbReference type="EMBL" id="CM042021">
    <property type="protein sequence ID" value="KAI3818192.1"/>
    <property type="molecule type" value="Genomic_DNA"/>
</dbReference>
<comment type="caution">
    <text evidence="1">The sequence shown here is derived from an EMBL/GenBank/DDBJ whole genome shotgun (WGS) entry which is preliminary data.</text>
</comment>
<sequence length="183" mass="20670">MNDSDAISGAIKWLKNDQLIKDDKLNQRSQKWFSNVSGGAVCHAWITYDSDLKNLSVSFTGFRNSVAFRQDGLYYTIDLRDVLPEWVIFGFSAATGALFQKNNVKSWAFNSSDLRVDEEKVMPPDPGPGPVVENTSKALMVLQVKQYAWVSYIWDPIRRLLVGALPRPLDDDHLLGSNFREGQ</sequence>